<keyword evidence="3 6" id="KW-0378">Hydrolase</keyword>
<comment type="cofactor">
    <cofactor evidence="6">
        <name>Zn(2+)</name>
        <dbReference type="ChEBI" id="CHEBI:29105"/>
    </cofactor>
    <text evidence="6">Binds 1 zinc ion per subunit.</text>
</comment>
<dbReference type="EMBL" id="SLZR01000008">
    <property type="protein sequence ID" value="TCS40790.1"/>
    <property type="molecule type" value="Genomic_DNA"/>
</dbReference>
<evidence type="ECO:0000256" key="7">
    <source>
        <dbReference type="SAM" id="SignalP"/>
    </source>
</evidence>
<keyword evidence="7" id="KW-0732">Signal</keyword>
<dbReference type="PANTHER" id="PTHR22726">
    <property type="entry name" value="METALLOENDOPEPTIDASE OMA1"/>
    <property type="match status" value="1"/>
</dbReference>
<dbReference type="InterPro" id="IPR051156">
    <property type="entry name" value="Mito/Outer_Membr_Metalloprot"/>
</dbReference>
<evidence type="ECO:0000313" key="9">
    <source>
        <dbReference type="EMBL" id="TCS40790.1"/>
    </source>
</evidence>
<dbReference type="OrthoDB" id="9810445at2"/>
<dbReference type="InterPro" id="IPR001915">
    <property type="entry name" value="Peptidase_M48"/>
</dbReference>
<feature type="signal peptide" evidence="7">
    <location>
        <begin position="1"/>
        <end position="22"/>
    </location>
</feature>
<reference evidence="9 10" key="1">
    <citation type="submission" date="2019-03" db="EMBL/GenBank/DDBJ databases">
        <title>Genomic Encyclopedia of Archaeal and Bacterial Type Strains, Phase II (KMG-II): from individual species to whole genera.</title>
        <authorList>
            <person name="Goeker M."/>
        </authorList>
    </citation>
    <scope>NUCLEOTIDE SEQUENCE [LARGE SCALE GENOMIC DNA]</scope>
    <source>
        <strain evidence="9 10">DSM 15388</strain>
    </source>
</reference>
<evidence type="ECO:0000259" key="8">
    <source>
        <dbReference type="Pfam" id="PF01435"/>
    </source>
</evidence>
<organism evidence="9 10">
    <name type="scientific">Reinekea marinisedimentorum</name>
    <dbReference type="NCBI Taxonomy" id="230495"/>
    <lineage>
        <taxon>Bacteria</taxon>
        <taxon>Pseudomonadati</taxon>
        <taxon>Pseudomonadota</taxon>
        <taxon>Gammaproteobacteria</taxon>
        <taxon>Oceanospirillales</taxon>
        <taxon>Saccharospirillaceae</taxon>
        <taxon>Reinekea</taxon>
    </lineage>
</organism>
<keyword evidence="2" id="KW-0479">Metal-binding</keyword>
<dbReference type="GO" id="GO:0016020">
    <property type="term" value="C:membrane"/>
    <property type="evidence" value="ECO:0007669"/>
    <property type="project" value="TreeGrafter"/>
</dbReference>
<evidence type="ECO:0000256" key="4">
    <source>
        <dbReference type="ARBA" id="ARBA00022833"/>
    </source>
</evidence>
<keyword evidence="4 6" id="KW-0862">Zinc</keyword>
<protein>
    <submittedName>
        <fullName evidence="9">Peptidase M48-like protein</fullName>
    </submittedName>
</protein>
<dbReference type="Gene3D" id="3.30.2010.10">
    <property type="entry name" value="Metalloproteases ('zincins'), catalytic domain"/>
    <property type="match status" value="1"/>
</dbReference>
<dbReference type="RefSeq" id="WP_132701756.1">
    <property type="nucleotide sequence ID" value="NZ_SLZR01000008.1"/>
</dbReference>
<dbReference type="PANTHER" id="PTHR22726:SF1">
    <property type="entry name" value="METALLOENDOPEPTIDASE OMA1, MITOCHONDRIAL"/>
    <property type="match status" value="1"/>
</dbReference>
<comment type="similarity">
    <text evidence="6">Belongs to the peptidase M48 family.</text>
</comment>
<accession>A0A4R3I6S3</accession>
<sequence length="433" mass="49912">MRNIIKNLFLATLLIHGAPAFADFGDRQIDWTAVESEDFRDYAVRGLNGKNALLNQFWPEYWVKQRFLDLNLRSPKPLDTAIIVNMNSLSVNAFAMPGNFIGLHLGLWEFADTEDEFLSVLAHEMSHLTLDHFLRLTDNQSDQRWLATTGIILAILFAQENADIASAAWLGSMAAASQNSRNFSQAMELEADQYGQELMEGSEYDPTAARSFFQRLSSASLGSRSYEFLQTHPYGSTRAARLDNQQPTEQSGQASEPTAFDALRYFILQKKGVRTASPYDGWQPESLQTDPNVLFGWYEHEYSRTEDTTGHLNNLDNLITAHRGFLPAYLRRLELLEETDDTARLCDSYFEFRDLINSDYVTLDVISVMREVSLHCQPNQHPEWYAQELWQSGQEQRAIQFLRRVIQDETSSNLLARRRVMLTEMERRYQRFR</sequence>
<dbReference type="Proteomes" id="UP000295793">
    <property type="component" value="Unassembled WGS sequence"/>
</dbReference>
<dbReference type="CDD" id="cd07324">
    <property type="entry name" value="M48C_Oma1-like"/>
    <property type="match status" value="1"/>
</dbReference>
<keyword evidence="5 6" id="KW-0482">Metalloprotease</keyword>
<dbReference type="GO" id="GO:0004222">
    <property type="term" value="F:metalloendopeptidase activity"/>
    <property type="evidence" value="ECO:0007669"/>
    <property type="project" value="InterPro"/>
</dbReference>
<feature type="domain" description="Peptidase M48" evidence="8">
    <location>
        <begin position="64"/>
        <end position="244"/>
    </location>
</feature>
<name>A0A4R3I6S3_9GAMM</name>
<proteinExistence type="inferred from homology"/>
<evidence type="ECO:0000256" key="2">
    <source>
        <dbReference type="ARBA" id="ARBA00022723"/>
    </source>
</evidence>
<evidence type="ECO:0000256" key="6">
    <source>
        <dbReference type="RuleBase" id="RU003983"/>
    </source>
</evidence>
<evidence type="ECO:0000256" key="1">
    <source>
        <dbReference type="ARBA" id="ARBA00022670"/>
    </source>
</evidence>
<dbReference type="Pfam" id="PF01435">
    <property type="entry name" value="Peptidase_M48"/>
    <property type="match status" value="1"/>
</dbReference>
<dbReference type="AlphaFoldDB" id="A0A4R3I6S3"/>
<gene>
    <name evidence="9" type="ORF">BCF53_108157</name>
</gene>
<dbReference type="GO" id="GO:0051603">
    <property type="term" value="P:proteolysis involved in protein catabolic process"/>
    <property type="evidence" value="ECO:0007669"/>
    <property type="project" value="TreeGrafter"/>
</dbReference>
<dbReference type="GO" id="GO:0046872">
    <property type="term" value="F:metal ion binding"/>
    <property type="evidence" value="ECO:0007669"/>
    <property type="project" value="UniProtKB-KW"/>
</dbReference>
<keyword evidence="10" id="KW-1185">Reference proteome</keyword>
<evidence type="ECO:0000256" key="3">
    <source>
        <dbReference type="ARBA" id="ARBA00022801"/>
    </source>
</evidence>
<comment type="caution">
    <text evidence="9">The sequence shown here is derived from an EMBL/GenBank/DDBJ whole genome shotgun (WGS) entry which is preliminary data.</text>
</comment>
<evidence type="ECO:0000256" key="5">
    <source>
        <dbReference type="ARBA" id="ARBA00023049"/>
    </source>
</evidence>
<keyword evidence="1 6" id="KW-0645">Protease</keyword>
<feature type="chain" id="PRO_5020907960" evidence="7">
    <location>
        <begin position="23"/>
        <end position="433"/>
    </location>
</feature>
<evidence type="ECO:0000313" key="10">
    <source>
        <dbReference type="Proteomes" id="UP000295793"/>
    </source>
</evidence>